<name>A0AAV8Z976_9CUCU</name>
<organism evidence="1 2">
    <name type="scientific">Aromia moschata</name>
    <dbReference type="NCBI Taxonomy" id="1265417"/>
    <lineage>
        <taxon>Eukaryota</taxon>
        <taxon>Metazoa</taxon>
        <taxon>Ecdysozoa</taxon>
        <taxon>Arthropoda</taxon>
        <taxon>Hexapoda</taxon>
        <taxon>Insecta</taxon>
        <taxon>Pterygota</taxon>
        <taxon>Neoptera</taxon>
        <taxon>Endopterygota</taxon>
        <taxon>Coleoptera</taxon>
        <taxon>Polyphaga</taxon>
        <taxon>Cucujiformia</taxon>
        <taxon>Chrysomeloidea</taxon>
        <taxon>Cerambycidae</taxon>
        <taxon>Cerambycinae</taxon>
        <taxon>Callichromatini</taxon>
        <taxon>Aromia</taxon>
    </lineage>
</organism>
<protein>
    <submittedName>
        <fullName evidence="1">Uncharacterized protein</fullName>
    </submittedName>
</protein>
<dbReference type="PANTHER" id="PTHR46060:SF1">
    <property type="entry name" value="MARINER MOS1 TRANSPOSASE-LIKE PROTEIN"/>
    <property type="match status" value="1"/>
</dbReference>
<dbReference type="InterPro" id="IPR052709">
    <property type="entry name" value="Transposase-MT_Hybrid"/>
</dbReference>
<dbReference type="AlphaFoldDB" id="A0AAV8Z976"/>
<evidence type="ECO:0000313" key="1">
    <source>
        <dbReference type="EMBL" id="KAJ8960181.1"/>
    </source>
</evidence>
<dbReference type="PANTHER" id="PTHR46060">
    <property type="entry name" value="MARINER MOS1 TRANSPOSASE-LIKE PROTEIN"/>
    <property type="match status" value="1"/>
</dbReference>
<keyword evidence="2" id="KW-1185">Reference proteome</keyword>
<dbReference type="Proteomes" id="UP001162162">
    <property type="component" value="Unassembled WGS sequence"/>
</dbReference>
<evidence type="ECO:0000313" key="2">
    <source>
        <dbReference type="Proteomes" id="UP001162162"/>
    </source>
</evidence>
<gene>
    <name evidence="1" type="ORF">NQ318_003904</name>
</gene>
<sequence>MFFFRLAAPSLITKPVNRVCPKQAYEWYKEFKAGSEIVEDFLQSGRSSTSTTADNIDKIKTLVLENRHMSVRELDQECDISTMSADGILSDILGIKRVAARLVPKELNVLQKEHRKQIALDMVSRVDGGLDRTGDETWVYEYDMQTSRQSSEWRYDDEPKPK</sequence>
<proteinExistence type="predicted"/>
<reference evidence="1" key="1">
    <citation type="journal article" date="2023" name="Insect Mol. Biol.">
        <title>Genome sequencing provides insights into the evolution of gene families encoding plant cell wall-degrading enzymes in longhorned beetles.</title>
        <authorList>
            <person name="Shin N.R."/>
            <person name="Okamura Y."/>
            <person name="Kirsch R."/>
            <person name="Pauchet Y."/>
        </authorList>
    </citation>
    <scope>NUCLEOTIDE SEQUENCE</scope>
    <source>
        <strain evidence="1">AMC_N1</strain>
    </source>
</reference>
<comment type="caution">
    <text evidence="1">The sequence shown here is derived from an EMBL/GenBank/DDBJ whole genome shotgun (WGS) entry which is preliminary data.</text>
</comment>
<dbReference type="EMBL" id="JAPWTK010000009">
    <property type="protein sequence ID" value="KAJ8960181.1"/>
    <property type="molecule type" value="Genomic_DNA"/>
</dbReference>
<accession>A0AAV8Z976</accession>